<organism evidence="7 8">
    <name type="scientific">Sanguibacter gelidistatuariae</name>
    <dbReference type="NCBI Taxonomy" id="1814289"/>
    <lineage>
        <taxon>Bacteria</taxon>
        <taxon>Bacillati</taxon>
        <taxon>Actinomycetota</taxon>
        <taxon>Actinomycetes</taxon>
        <taxon>Micrococcales</taxon>
        <taxon>Sanguibacteraceae</taxon>
        <taxon>Sanguibacter</taxon>
    </lineage>
</organism>
<feature type="transmembrane region" description="Helical" evidence="6">
    <location>
        <begin position="171"/>
        <end position="192"/>
    </location>
</feature>
<feature type="region of interest" description="Disordered" evidence="5">
    <location>
        <begin position="433"/>
        <end position="453"/>
    </location>
</feature>
<feature type="transmembrane region" description="Helical" evidence="6">
    <location>
        <begin position="407"/>
        <end position="423"/>
    </location>
</feature>
<keyword evidence="2 6" id="KW-0812">Transmembrane</keyword>
<evidence type="ECO:0000256" key="2">
    <source>
        <dbReference type="ARBA" id="ARBA00022692"/>
    </source>
</evidence>
<proteinExistence type="predicted"/>
<keyword evidence="8" id="KW-1185">Reference proteome</keyword>
<keyword evidence="4 6" id="KW-0472">Membrane</keyword>
<dbReference type="InterPro" id="IPR011701">
    <property type="entry name" value="MFS"/>
</dbReference>
<dbReference type="Pfam" id="PF07690">
    <property type="entry name" value="MFS_1"/>
    <property type="match status" value="1"/>
</dbReference>
<feature type="transmembrane region" description="Helical" evidence="6">
    <location>
        <begin position="107"/>
        <end position="127"/>
    </location>
</feature>
<evidence type="ECO:0000313" key="8">
    <source>
        <dbReference type="Proteomes" id="UP000199039"/>
    </source>
</evidence>
<evidence type="ECO:0000256" key="5">
    <source>
        <dbReference type="SAM" id="MobiDB-lite"/>
    </source>
</evidence>
<dbReference type="GO" id="GO:0022857">
    <property type="term" value="F:transmembrane transporter activity"/>
    <property type="evidence" value="ECO:0007669"/>
    <property type="project" value="InterPro"/>
</dbReference>
<feature type="transmembrane region" description="Helical" evidence="6">
    <location>
        <begin position="21"/>
        <end position="39"/>
    </location>
</feature>
<evidence type="ECO:0000256" key="1">
    <source>
        <dbReference type="ARBA" id="ARBA00004141"/>
    </source>
</evidence>
<protein>
    <submittedName>
        <fullName evidence="7">Sugar phosphate permease</fullName>
    </submittedName>
</protein>
<feature type="transmembrane region" description="Helical" evidence="6">
    <location>
        <begin position="83"/>
        <end position="101"/>
    </location>
</feature>
<keyword evidence="3 6" id="KW-1133">Transmembrane helix</keyword>
<comment type="subcellular location">
    <subcellularLocation>
        <location evidence="1">Membrane</location>
        <topology evidence="1">Multi-pass membrane protein</topology>
    </subcellularLocation>
</comment>
<dbReference type="InterPro" id="IPR036259">
    <property type="entry name" value="MFS_trans_sf"/>
</dbReference>
<evidence type="ECO:0000313" key="7">
    <source>
        <dbReference type="EMBL" id="SDC35907.1"/>
    </source>
</evidence>
<dbReference type="Proteomes" id="UP000199039">
    <property type="component" value="Unassembled WGS sequence"/>
</dbReference>
<dbReference type="EMBL" id="FMYH01000002">
    <property type="protein sequence ID" value="SDC35907.1"/>
    <property type="molecule type" value="Genomic_DNA"/>
</dbReference>
<feature type="transmembrane region" description="Helical" evidence="6">
    <location>
        <begin position="51"/>
        <end position="76"/>
    </location>
</feature>
<dbReference type="SUPFAM" id="SSF103473">
    <property type="entry name" value="MFS general substrate transporter"/>
    <property type="match status" value="1"/>
</dbReference>
<feature type="transmembrane region" description="Helical" evidence="6">
    <location>
        <begin position="139"/>
        <end position="165"/>
    </location>
</feature>
<sequence>MRRPPPASPASTLLRRGRVSVTAAYAVQGMAFAVMLTNVPTYKDRLGMDDAIITLAVLWVCVCAGTGSALSGLLAARYGSAKVVTGGLIGAALAVLAVGFATTWPAFLVAFGAYGLCLGSVDASINMQGIMVERGYGRSVLASFFAANAAGGVLGALSVSAAALADAELDQSLPLVAVVVVAATLVLSRGLLHGAETPAPTVPAPTMPDDVAHALPSASPSAVPLSTIVVLGAAMLAYPVADSSASTWGAPFLRDILDAGKVVAPLGYAAYQATLIASRLFADSWVARAGRVTVVRLGGTVGAAGLLTVALAPGWPVALVGFAATGLGLGVVAPLAFSAAGDRAAEAAARAGQATTVVGTSAVSTAETSVETVTDQAVARLNIFTYVGAVLGGALTGVFATADALRAGFVVLAGLALVSAVLARRFRETALPETAPPETALPVRPAPDGTSRP</sequence>
<feature type="transmembrane region" description="Helical" evidence="6">
    <location>
        <begin position="294"/>
        <end position="312"/>
    </location>
</feature>
<feature type="transmembrane region" description="Helical" evidence="6">
    <location>
        <begin position="318"/>
        <end position="340"/>
    </location>
</feature>
<dbReference type="InterPro" id="IPR051788">
    <property type="entry name" value="MFS_Transporter"/>
</dbReference>
<reference evidence="7 8" key="1">
    <citation type="submission" date="2016-09" db="EMBL/GenBank/DDBJ databases">
        <authorList>
            <person name="Capua I."/>
            <person name="De Benedictis P."/>
            <person name="Joannis T."/>
            <person name="Lombin L.H."/>
            <person name="Cattoli G."/>
        </authorList>
    </citation>
    <scope>NUCLEOTIDE SEQUENCE [LARGE SCALE GENOMIC DNA]</scope>
    <source>
        <strain evidence="7 8">ISLP-3</strain>
    </source>
</reference>
<feature type="transmembrane region" description="Helical" evidence="6">
    <location>
        <begin position="383"/>
        <end position="401"/>
    </location>
</feature>
<dbReference type="PANTHER" id="PTHR23514">
    <property type="entry name" value="BYPASS OF STOP CODON PROTEIN 6"/>
    <property type="match status" value="1"/>
</dbReference>
<name>A0A1G6KY91_9MICO</name>
<dbReference type="GO" id="GO:0016020">
    <property type="term" value="C:membrane"/>
    <property type="evidence" value="ECO:0007669"/>
    <property type="project" value="UniProtKB-SubCell"/>
</dbReference>
<dbReference type="Gene3D" id="1.20.1250.20">
    <property type="entry name" value="MFS general substrate transporter like domains"/>
    <property type="match status" value="2"/>
</dbReference>
<dbReference type="STRING" id="1814289.SAMN05216410_1715"/>
<dbReference type="AlphaFoldDB" id="A0A1G6KY91"/>
<evidence type="ECO:0000256" key="4">
    <source>
        <dbReference type="ARBA" id="ARBA00023136"/>
    </source>
</evidence>
<accession>A0A1G6KY91</accession>
<dbReference type="PANTHER" id="PTHR23514:SF13">
    <property type="entry name" value="INNER MEMBRANE PROTEIN YBJJ"/>
    <property type="match status" value="1"/>
</dbReference>
<evidence type="ECO:0000256" key="3">
    <source>
        <dbReference type="ARBA" id="ARBA00022989"/>
    </source>
</evidence>
<evidence type="ECO:0000256" key="6">
    <source>
        <dbReference type="SAM" id="Phobius"/>
    </source>
</evidence>
<gene>
    <name evidence="7" type="ORF">SAMN05216410_1715</name>
</gene>